<dbReference type="EC" id="2.7.13.3" evidence="2"/>
<dbReference type="Gene3D" id="1.10.287.130">
    <property type="match status" value="1"/>
</dbReference>
<dbReference type="Gene3D" id="3.30.565.10">
    <property type="entry name" value="Histidine kinase-like ATPase, C-terminal domain"/>
    <property type="match status" value="1"/>
</dbReference>
<dbReference type="EMBL" id="VSTH01000078">
    <property type="protein sequence ID" value="TYO64294.1"/>
    <property type="molecule type" value="Genomic_DNA"/>
</dbReference>
<dbReference type="InterPro" id="IPR004358">
    <property type="entry name" value="Sig_transdc_His_kin-like_C"/>
</dbReference>
<dbReference type="Gene3D" id="3.40.50.2300">
    <property type="match status" value="2"/>
</dbReference>
<dbReference type="InterPro" id="IPR003594">
    <property type="entry name" value="HATPase_dom"/>
</dbReference>
<reference evidence="5 6" key="1">
    <citation type="submission" date="2019-08" db="EMBL/GenBank/DDBJ databases">
        <title>Bradyrhizobium hipponensis sp. nov., a rhizobium isolated from a Lupinus angustifolius root nodule in Tunisia.</title>
        <authorList>
            <person name="Off K."/>
            <person name="Rejili M."/>
            <person name="Mars M."/>
            <person name="Brachmann A."/>
            <person name="Marin M."/>
        </authorList>
    </citation>
    <scope>NUCLEOTIDE SEQUENCE [LARGE SCALE GENOMIC DNA]</scope>
    <source>
        <strain evidence="6">aSej3</strain>
    </source>
</reference>
<sequence>MRVRALLSAIMLLIAMTSEALAEPRRVLLLHSFGSEFAPWNEHARILRQELRRQSKEPVDIFEASLATARYAGDDERPFVDYLRALFVDRKLDLVIAIGGPAVSFFHRNRQQLFPSTPAVYSGLDQQRVPPLTANEAVVAVANNASAVVANILRVLPETANVAIVIGASPIEKYWMERLRTEFQTLENRVMFTWFNELSFEEMLQRASTLPPKSAILFTLLLADATGVTHEEGKALTALHAVANAPMFAAFDVFLGQGIVGGPLTVIADLSRQSASVAVRIMDGEPPGSIKVAPIGYGTPMYDWRELQRWNISESRLPPGSEVRFRTPGLWEQYRPQMAAGGAALLLQATIIAWLLIERRRRRFAQADANSRRREVIRLNRVTTANVLSSSIAHELNQPLGAILSNTEAAQLLLKASPPDLAQIDEILSDIVRDEQRANEIIHGLRRLLSSRTEADLRTFDLNDTVGDVVKIVAPEIDKRAIQLRTILAPEALLVRCDPIHLQQVMINLVMNGMDAMDGEPRPHNLTIRTRQNPETKVVEVRISDSGIGIPKDKLATIFDAFFTTKPQGTGLGLPIARTILRSYGGDIWAENRRRGAAFFFGLPLARMAAG</sequence>
<dbReference type="SUPFAM" id="SSF55874">
    <property type="entry name" value="ATPase domain of HSP90 chaperone/DNA topoisomerase II/histidine kinase"/>
    <property type="match status" value="1"/>
</dbReference>
<gene>
    <name evidence="5" type="ORF">FXV83_23335</name>
</gene>
<dbReference type="SUPFAM" id="SSF47384">
    <property type="entry name" value="Homodimeric domain of signal transducing histidine kinase"/>
    <property type="match status" value="1"/>
</dbReference>
<dbReference type="AlphaFoldDB" id="A0A5S4YL05"/>
<dbReference type="Proteomes" id="UP000324797">
    <property type="component" value="Unassembled WGS sequence"/>
</dbReference>
<dbReference type="InterPro" id="IPR003661">
    <property type="entry name" value="HisK_dim/P_dom"/>
</dbReference>
<dbReference type="Pfam" id="PF02518">
    <property type="entry name" value="HATPase_c"/>
    <property type="match status" value="1"/>
</dbReference>
<evidence type="ECO:0000256" key="2">
    <source>
        <dbReference type="ARBA" id="ARBA00012438"/>
    </source>
</evidence>
<comment type="catalytic activity">
    <reaction evidence="1">
        <text>ATP + protein L-histidine = ADP + protein N-phospho-L-histidine.</text>
        <dbReference type="EC" id="2.7.13.3"/>
    </reaction>
</comment>
<evidence type="ECO:0000256" key="3">
    <source>
        <dbReference type="ARBA" id="ARBA00022553"/>
    </source>
</evidence>
<dbReference type="PANTHER" id="PTHR43065:SF42">
    <property type="entry name" value="TWO-COMPONENT SENSOR PPRA"/>
    <property type="match status" value="1"/>
</dbReference>
<protein>
    <recommendedName>
        <fullName evidence="2">histidine kinase</fullName>
        <ecNumber evidence="2">2.7.13.3</ecNumber>
    </recommendedName>
</protein>
<evidence type="ECO:0000259" key="4">
    <source>
        <dbReference type="PROSITE" id="PS50109"/>
    </source>
</evidence>
<dbReference type="SMART" id="SM00387">
    <property type="entry name" value="HATPase_c"/>
    <property type="match status" value="1"/>
</dbReference>
<dbReference type="GO" id="GO:0000155">
    <property type="term" value="F:phosphorelay sensor kinase activity"/>
    <property type="evidence" value="ECO:0007669"/>
    <property type="project" value="InterPro"/>
</dbReference>
<dbReference type="InterPro" id="IPR005467">
    <property type="entry name" value="His_kinase_dom"/>
</dbReference>
<keyword evidence="3" id="KW-0597">Phosphoprotein</keyword>
<evidence type="ECO:0000256" key="1">
    <source>
        <dbReference type="ARBA" id="ARBA00000085"/>
    </source>
</evidence>
<dbReference type="CDD" id="cd00082">
    <property type="entry name" value="HisKA"/>
    <property type="match status" value="1"/>
</dbReference>
<dbReference type="SMART" id="SM00388">
    <property type="entry name" value="HisKA"/>
    <property type="match status" value="1"/>
</dbReference>
<dbReference type="PROSITE" id="PS50109">
    <property type="entry name" value="HIS_KIN"/>
    <property type="match status" value="1"/>
</dbReference>
<dbReference type="InterPro" id="IPR036097">
    <property type="entry name" value="HisK_dim/P_sf"/>
</dbReference>
<dbReference type="PANTHER" id="PTHR43065">
    <property type="entry name" value="SENSOR HISTIDINE KINASE"/>
    <property type="match status" value="1"/>
</dbReference>
<keyword evidence="6" id="KW-1185">Reference proteome</keyword>
<comment type="caution">
    <text evidence="5">The sequence shown here is derived from an EMBL/GenBank/DDBJ whole genome shotgun (WGS) entry which is preliminary data.</text>
</comment>
<proteinExistence type="predicted"/>
<accession>A0A5S4YL05</accession>
<evidence type="ECO:0000313" key="5">
    <source>
        <dbReference type="EMBL" id="TYO64294.1"/>
    </source>
</evidence>
<dbReference type="PRINTS" id="PR00344">
    <property type="entry name" value="BCTRLSENSOR"/>
</dbReference>
<evidence type="ECO:0000313" key="6">
    <source>
        <dbReference type="Proteomes" id="UP000324797"/>
    </source>
</evidence>
<dbReference type="InterPro" id="IPR036890">
    <property type="entry name" value="HATPase_C_sf"/>
</dbReference>
<name>A0A5S4YL05_9BRAD</name>
<organism evidence="5 6">
    <name type="scientific">Bradyrhizobium hipponense</name>
    <dbReference type="NCBI Taxonomy" id="2605638"/>
    <lineage>
        <taxon>Bacteria</taxon>
        <taxon>Pseudomonadati</taxon>
        <taxon>Pseudomonadota</taxon>
        <taxon>Alphaproteobacteria</taxon>
        <taxon>Hyphomicrobiales</taxon>
        <taxon>Nitrobacteraceae</taxon>
        <taxon>Bradyrhizobium</taxon>
    </lineage>
</organism>
<feature type="domain" description="Histidine kinase" evidence="4">
    <location>
        <begin position="391"/>
        <end position="607"/>
    </location>
</feature>